<dbReference type="InterPro" id="IPR036796">
    <property type="entry name" value="Ribosomal_uL11_N_sf"/>
</dbReference>
<protein>
    <recommendedName>
        <fullName evidence="4">Large ribosomal subunit protein uL11m</fullName>
    </recommendedName>
</protein>
<dbReference type="InterPro" id="IPR000911">
    <property type="entry name" value="Ribosomal_uL11"/>
</dbReference>
<dbReference type="Pfam" id="PF03946">
    <property type="entry name" value="Ribosomal_L11_N"/>
    <property type="match status" value="1"/>
</dbReference>
<dbReference type="Gene3D" id="3.30.1550.10">
    <property type="entry name" value="Ribosomal protein L11/L12, N-terminal domain"/>
    <property type="match status" value="1"/>
</dbReference>
<dbReference type="Pfam" id="PF00298">
    <property type="entry name" value="Ribosomal_L11"/>
    <property type="match status" value="1"/>
</dbReference>
<dbReference type="KEGG" id="bpg:Bathy14g01430"/>
<feature type="domain" description="Large ribosomal subunit protein uL11 N-terminal" evidence="7">
    <location>
        <begin position="9"/>
        <end position="67"/>
    </location>
</feature>
<dbReference type="SUPFAM" id="SSF54747">
    <property type="entry name" value="Ribosomal L11/L12e N-terminal domain"/>
    <property type="match status" value="1"/>
</dbReference>
<accession>K8ENH1</accession>
<comment type="similarity">
    <text evidence="1 5">Belongs to the universal ribosomal protein uL11 family.</text>
</comment>
<feature type="domain" description="Large ribosomal subunit protein uL11 C-terminal" evidence="6">
    <location>
        <begin position="73"/>
        <end position="141"/>
    </location>
</feature>
<keyword evidence="2 5" id="KW-0689">Ribosomal protein</keyword>
<dbReference type="EMBL" id="FO082265">
    <property type="protein sequence ID" value="CCO19777.1"/>
    <property type="molecule type" value="Genomic_DNA"/>
</dbReference>
<dbReference type="Gene3D" id="1.10.10.250">
    <property type="entry name" value="Ribosomal protein L11, C-terminal domain"/>
    <property type="match status" value="1"/>
</dbReference>
<dbReference type="OrthoDB" id="1091498at2759"/>
<dbReference type="GO" id="GO:0006412">
    <property type="term" value="P:translation"/>
    <property type="evidence" value="ECO:0007669"/>
    <property type="project" value="InterPro"/>
</dbReference>
<organism evidence="8 9">
    <name type="scientific">Bathycoccus prasinos</name>
    <dbReference type="NCBI Taxonomy" id="41875"/>
    <lineage>
        <taxon>Eukaryota</taxon>
        <taxon>Viridiplantae</taxon>
        <taxon>Chlorophyta</taxon>
        <taxon>Mamiellophyceae</taxon>
        <taxon>Mamiellales</taxon>
        <taxon>Bathycoccaceae</taxon>
        <taxon>Bathycoccus</taxon>
    </lineage>
</organism>
<dbReference type="InterPro" id="IPR006519">
    <property type="entry name" value="Ribosomal_uL11_bac-typ"/>
</dbReference>
<proteinExistence type="inferred from homology"/>
<name>K8ENH1_9CHLO</name>
<dbReference type="SMART" id="SM00649">
    <property type="entry name" value="RL11"/>
    <property type="match status" value="1"/>
</dbReference>
<dbReference type="GeneID" id="19011846"/>
<dbReference type="NCBIfam" id="TIGR01632">
    <property type="entry name" value="L11_bact"/>
    <property type="match status" value="1"/>
</dbReference>
<evidence type="ECO:0000256" key="2">
    <source>
        <dbReference type="ARBA" id="ARBA00022980"/>
    </source>
</evidence>
<evidence type="ECO:0000313" key="8">
    <source>
        <dbReference type="EMBL" id="CCO19777.1"/>
    </source>
</evidence>
<dbReference type="FunFam" id="1.10.10.250:FF:000003">
    <property type="entry name" value="Mitochondrial ribosomal protein L11"/>
    <property type="match status" value="1"/>
</dbReference>
<dbReference type="CDD" id="cd00349">
    <property type="entry name" value="Ribosomal_L11"/>
    <property type="match status" value="1"/>
</dbReference>
<sequence length="146" mass="15539">MSKKVMATISLVINAGSAKASPPVGPALGSHGLNIMAFCKDFNARTADIKQSVPIPVRITAFTDKSYEWDYSTPPTSYLLLQAIGQASGSSKPNHVKSGHISLKHIYEIAKVKGQRKEFNSIPAKNICLSVLGSAKSLGIQLLDAS</sequence>
<dbReference type="STRING" id="41875.K8ENH1"/>
<dbReference type="PANTHER" id="PTHR11661">
    <property type="entry name" value="60S RIBOSOMAL PROTEIN L12"/>
    <property type="match status" value="1"/>
</dbReference>
<dbReference type="GO" id="GO:0015934">
    <property type="term" value="C:large ribosomal subunit"/>
    <property type="evidence" value="ECO:0007669"/>
    <property type="project" value="TreeGrafter"/>
</dbReference>
<dbReference type="FunFam" id="3.30.1550.10:FF:000005">
    <property type="entry name" value="50S ribosomal protein L11"/>
    <property type="match status" value="1"/>
</dbReference>
<evidence type="ECO:0000256" key="5">
    <source>
        <dbReference type="RuleBase" id="RU003978"/>
    </source>
</evidence>
<evidence type="ECO:0000259" key="6">
    <source>
        <dbReference type="Pfam" id="PF00298"/>
    </source>
</evidence>
<keyword evidence="9" id="KW-1185">Reference proteome</keyword>
<keyword evidence="3 5" id="KW-0687">Ribonucleoprotein</keyword>
<evidence type="ECO:0000313" key="9">
    <source>
        <dbReference type="Proteomes" id="UP000198341"/>
    </source>
</evidence>
<evidence type="ECO:0000256" key="3">
    <source>
        <dbReference type="ARBA" id="ARBA00023274"/>
    </source>
</evidence>
<reference evidence="8 9" key="1">
    <citation type="submission" date="2011-10" db="EMBL/GenBank/DDBJ databases">
        <authorList>
            <person name="Genoscope - CEA"/>
        </authorList>
    </citation>
    <scope>NUCLEOTIDE SEQUENCE [LARGE SCALE GENOMIC DNA]</scope>
    <source>
        <strain evidence="8 9">RCC 1105</strain>
    </source>
</reference>
<dbReference type="AlphaFoldDB" id="K8ENH1"/>
<dbReference type="GO" id="GO:0003735">
    <property type="term" value="F:structural constituent of ribosome"/>
    <property type="evidence" value="ECO:0007669"/>
    <property type="project" value="InterPro"/>
</dbReference>
<evidence type="ECO:0000256" key="1">
    <source>
        <dbReference type="ARBA" id="ARBA00010537"/>
    </source>
</evidence>
<evidence type="ECO:0000259" key="7">
    <source>
        <dbReference type="Pfam" id="PF03946"/>
    </source>
</evidence>
<dbReference type="Proteomes" id="UP000198341">
    <property type="component" value="Chromosome 14"/>
</dbReference>
<dbReference type="eggNOG" id="KOG3257">
    <property type="taxonomic scope" value="Eukaryota"/>
</dbReference>
<dbReference type="PANTHER" id="PTHR11661:SF1">
    <property type="entry name" value="LARGE RIBOSOMAL SUBUNIT PROTEIN UL11M"/>
    <property type="match status" value="1"/>
</dbReference>
<gene>
    <name evidence="8" type="ordered locus">Bathy14g01430</name>
</gene>
<dbReference type="InterPro" id="IPR020784">
    <property type="entry name" value="Ribosomal_uL11_N"/>
</dbReference>
<dbReference type="RefSeq" id="XP_007509320.1">
    <property type="nucleotide sequence ID" value="XM_007509258.1"/>
</dbReference>
<dbReference type="GO" id="GO:0070180">
    <property type="term" value="F:large ribosomal subunit rRNA binding"/>
    <property type="evidence" value="ECO:0007669"/>
    <property type="project" value="TreeGrafter"/>
</dbReference>
<dbReference type="HAMAP" id="MF_00736">
    <property type="entry name" value="Ribosomal_uL11"/>
    <property type="match status" value="1"/>
</dbReference>
<dbReference type="SUPFAM" id="SSF46906">
    <property type="entry name" value="Ribosomal protein L11, C-terminal domain"/>
    <property type="match status" value="1"/>
</dbReference>
<dbReference type="InterPro" id="IPR020783">
    <property type="entry name" value="Ribosomal_uL11_C"/>
</dbReference>
<dbReference type="InterPro" id="IPR036769">
    <property type="entry name" value="Ribosomal_uL11_C_sf"/>
</dbReference>
<evidence type="ECO:0000256" key="4">
    <source>
        <dbReference type="ARBA" id="ARBA00040104"/>
    </source>
</evidence>